<feature type="compositionally biased region" description="Low complexity" evidence="8">
    <location>
        <begin position="265"/>
        <end position="276"/>
    </location>
</feature>
<name>A0A150G7V0_GONPE</name>
<evidence type="ECO:0000256" key="2">
    <source>
        <dbReference type="ARBA" id="ARBA00022692"/>
    </source>
</evidence>
<dbReference type="GO" id="GO:0005886">
    <property type="term" value="C:plasma membrane"/>
    <property type="evidence" value="ECO:0007669"/>
    <property type="project" value="TreeGrafter"/>
</dbReference>
<evidence type="ECO:0000313" key="11">
    <source>
        <dbReference type="Proteomes" id="UP000075714"/>
    </source>
</evidence>
<comment type="similarity">
    <text evidence="7">Belongs to the adenylyl cyclase class-4/guanylyl cyclase family.</text>
</comment>
<evidence type="ECO:0000256" key="4">
    <source>
        <dbReference type="ARBA" id="ARBA00022989"/>
    </source>
</evidence>
<dbReference type="CDD" id="cd07302">
    <property type="entry name" value="CHD"/>
    <property type="match status" value="1"/>
</dbReference>
<feature type="region of interest" description="Disordered" evidence="8">
    <location>
        <begin position="453"/>
        <end position="541"/>
    </location>
</feature>
<evidence type="ECO:0000256" key="5">
    <source>
        <dbReference type="ARBA" id="ARBA00023136"/>
    </source>
</evidence>
<keyword evidence="2" id="KW-0812">Transmembrane</keyword>
<comment type="caution">
    <text evidence="10">The sequence shown here is derived from an EMBL/GenBank/DDBJ whole genome shotgun (WGS) entry which is preliminary data.</text>
</comment>
<dbReference type="InterPro" id="IPR050401">
    <property type="entry name" value="Cyclic_nucleotide_synthase"/>
</dbReference>
<feature type="compositionally biased region" description="Polar residues" evidence="8">
    <location>
        <begin position="335"/>
        <end position="351"/>
    </location>
</feature>
<organism evidence="10 11">
    <name type="scientific">Gonium pectorale</name>
    <name type="common">Green alga</name>
    <dbReference type="NCBI Taxonomy" id="33097"/>
    <lineage>
        <taxon>Eukaryota</taxon>
        <taxon>Viridiplantae</taxon>
        <taxon>Chlorophyta</taxon>
        <taxon>core chlorophytes</taxon>
        <taxon>Chlorophyceae</taxon>
        <taxon>CS clade</taxon>
        <taxon>Chlamydomonadales</taxon>
        <taxon>Volvocaceae</taxon>
        <taxon>Gonium</taxon>
    </lineage>
</organism>
<dbReference type="PANTHER" id="PTHR11920:SF335">
    <property type="entry name" value="GUANYLATE CYCLASE"/>
    <property type="match status" value="1"/>
</dbReference>
<dbReference type="GO" id="GO:0000166">
    <property type="term" value="F:nucleotide binding"/>
    <property type="evidence" value="ECO:0007669"/>
    <property type="project" value="UniProtKB-KW"/>
</dbReference>
<dbReference type="AlphaFoldDB" id="A0A150G7V0"/>
<sequence>MCQPGPRCAMANTACELQAPLGPHAPVRALLLPPHASGITAPSARFVSEPQSQQSISLLQPPPSLLSARLREPPGCASICIKSLPCCVTVLQLPGRVLFQNPRSLAFFGDVTGRPLGSTLLNLLLGGGEAGAGEHGAVKARQGGLASGTPEVLRQQLMAALERGEEFEAVVRIHPSAFTASLLEVWDEAVTEEEVGEVEDAQEHRAGLGLFFESNDPGSATGTCTVTGTQPGLSRDHGASLRPDALDQELLAELAASGGGGGGSSRCASRGTTRSGALPTLRQRMQRSASLNQAAHPGYSPRGGALASHLCSTWFGPGAGRPAGQVVRPPAGVQASAQSSRTATGNGTSTGEADLAAGRAGRSGAQLRLGNSGPDERCVNRPPRSGVSLSGLRAMHASSPLGGVSASLHGSGSVHGGAGGGSRRGSQRPDPSVRVQQLLSSFTLAHAPPLLLDMTPGAGLGQQAKDPRAGGEPRAPPSAETLQATRGSRGSAAEASPTGRGIELHRARSRSGRLGMAAHNASPHASNSRFAPSPSPSPATAAALLDSAGRRDGGAGHGAAGGADVADVVAYEPAEAYTNLLRTEQSAMGAVASHGLASVALRRPTYHRVHIVPYAGAVTEGGSSSAASATRSRGPLTLTVTQVDMSEQVEVQSQLSRLLEQEHKLLESIFPRHVIEYMTLSNAAAAAGPALGADGGSLLRLAGAAGSACKLASLATWHPCVTILFCDIVGFTSACHASTPLTVMTFLNELYSHFDGLVDIYKVYKVETIGDCYVVAGGLVAYDEDGYKSVISGTEDPLHALRVLEFAKAMLRAAREVRLPHTGEPVKLRVGLHSGPVTSGVVGDRMPRFCLFGDTVNVASRMESTCRPGRIHASAATQSRLPREPWRDCGMTAVKGKGEMRTFEWAGEADEPLDGEQLNRVLGLYL</sequence>
<evidence type="ECO:0000256" key="7">
    <source>
        <dbReference type="RuleBase" id="RU000405"/>
    </source>
</evidence>
<dbReference type="PROSITE" id="PS00452">
    <property type="entry name" value="GUANYLATE_CYCLASE_1"/>
    <property type="match status" value="1"/>
</dbReference>
<accession>A0A150G7V0</accession>
<proteinExistence type="inferred from homology"/>
<evidence type="ECO:0000259" key="9">
    <source>
        <dbReference type="PROSITE" id="PS50125"/>
    </source>
</evidence>
<feature type="region of interest" description="Disordered" evidence="8">
    <location>
        <begin position="322"/>
        <end position="433"/>
    </location>
</feature>
<protein>
    <recommendedName>
        <fullName evidence="9">Guanylate cyclase domain-containing protein</fullName>
    </recommendedName>
</protein>
<comment type="subcellular location">
    <subcellularLocation>
        <location evidence="1">Membrane</location>
    </subcellularLocation>
</comment>
<keyword evidence="6 7" id="KW-0456">Lyase</keyword>
<feature type="compositionally biased region" description="Gly residues" evidence="8">
    <location>
        <begin position="413"/>
        <end position="423"/>
    </location>
</feature>
<dbReference type="FunFam" id="3.30.70.1230:FF:000057">
    <property type="entry name" value="Guanylate cyclase"/>
    <property type="match status" value="1"/>
</dbReference>
<feature type="domain" description="Guanylate cyclase" evidence="9">
    <location>
        <begin position="722"/>
        <end position="863"/>
    </location>
</feature>
<evidence type="ECO:0000256" key="6">
    <source>
        <dbReference type="ARBA" id="ARBA00023239"/>
    </source>
</evidence>
<evidence type="ECO:0000256" key="1">
    <source>
        <dbReference type="ARBA" id="ARBA00004370"/>
    </source>
</evidence>
<keyword evidence="3" id="KW-0547">Nucleotide-binding</keyword>
<dbReference type="GO" id="GO:0001653">
    <property type="term" value="F:peptide receptor activity"/>
    <property type="evidence" value="ECO:0007669"/>
    <property type="project" value="TreeGrafter"/>
</dbReference>
<gene>
    <name evidence="10" type="ORF">GPECTOR_49g498</name>
</gene>
<dbReference type="GO" id="GO:0004383">
    <property type="term" value="F:guanylate cyclase activity"/>
    <property type="evidence" value="ECO:0007669"/>
    <property type="project" value="TreeGrafter"/>
</dbReference>
<dbReference type="InterPro" id="IPR018297">
    <property type="entry name" value="A/G_cyclase_CS"/>
</dbReference>
<reference evidence="11" key="1">
    <citation type="journal article" date="2016" name="Nat. Commun.">
        <title>The Gonium pectorale genome demonstrates co-option of cell cycle regulation during the evolution of multicellularity.</title>
        <authorList>
            <person name="Hanschen E.R."/>
            <person name="Marriage T.N."/>
            <person name="Ferris P.J."/>
            <person name="Hamaji T."/>
            <person name="Toyoda A."/>
            <person name="Fujiyama A."/>
            <person name="Neme R."/>
            <person name="Noguchi H."/>
            <person name="Minakuchi Y."/>
            <person name="Suzuki M."/>
            <person name="Kawai-Toyooka H."/>
            <person name="Smith D.R."/>
            <person name="Sparks H."/>
            <person name="Anderson J."/>
            <person name="Bakaric R."/>
            <person name="Luria V."/>
            <person name="Karger A."/>
            <person name="Kirschner M.W."/>
            <person name="Durand P.M."/>
            <person name="Michod R.E."/>
            <person name="Nozaki H."/>
            <person name="Olson B.J."/>
        </authorList>
    </citation>
    <scope>NUCLEOTIDE SEQUENCE [LARGE SCALE GENOMIC DNA]</scope>
    <source>
        <strain evidence="11">NIES-2863</strain>
    </source>
</reference>
<dbReference type="PROSITE" id="PS50125">
    <property type="entry name" value="GUANYLATE_CYCLASE_2"/>
    <property type="match status" value="1"/>
</dbReference>
<feature type="compositionally biased region" description="Low complexity" evidence="8">
    <location>
        <begin position="517"/>
        <end position="541"/>
    </location>
</feature>
<dbReference type="OrthoDB" id="547134at2759"/>
<dbReference type="GO" id="GO:0004016">
    <property type="term" value="F:adenylate cyclase activity"/>
    <property type="evidence" value="ECO:0007669"/>
    <property type="project" value="TreeGrafter"/>
</dbReference>
<keyword evidence="11" id="KW-1185">Reference proteome</keyword>
<dbReference type="GO" id="GO:0007168">
    <property type="term" value="P:receptor guanylyl cyclase signaling pathway"/>
    <property type="evidence" value="ECO:0007669"/>
    <property type="project" value="TreeGrafter"/>
</dbReference>
<dbReference type="PANTHER" id="PTHR11920">
    <property type="entry name" value="GUANYLYL CYCLASE"/>
    <property type="match status" value="1"/>
</dbReference>
<dbReference type="GO" id="GO:0035556">
    <property type="term" value="P:intracellular signal transduction"/>
    <property type="evidence" value="ECO:0007669"/>
    <property type="project" value="InterPro"/>
</dbReference>
<keyword evidence="4" id="KW-1133">Transmembrane helix</keyword>
<keyword evidence="5" id="KW-0472">Membrane</keyword>
<evidence type="ECO:0000256" key="3">
    <source>
        <dbReference type="ARBA" id="ARBA00022741"/>
    </source>
</evidence>
<dbReference type="InterPro" id="IPR001054">
    <property type="entry name" value="A/G_cyclase"/>
</dbReference>
<dbReference type="SUPFAM" id="SSF55073">
    <property type="entry name" value="Nucleotide cyclase"/>
    <property type="match status" value="1"/>
</dbReference>
<feature type="region of interest" description="Disordered" evidence="8">
    <location>
        <begin position="255"/>
        <end position="280"/>
    </location>
</feature>
<dbReference type="Pfam" id="PF00211">
    <property type="entry name" value="Guanylate_cyc"/>
    <property type="match status" value="1"/>
</dbReference>
<evidence type="ECO:0000256" key="8">
    <source>
        <dbReference type="SAM" id="MobiDB-lite"/>
    </source>
</evidence>
<dbReference type="Gene3D" id="3.30.70.1230">
    <property type="entry name" value="Nucleotide cyclase"/>
    <property type="match status" value="1"/>
</dbReference>
<feature type="compositionally biased region" description="Low complexity" evidence="8">
    <location>
        <begin position="401"/>
        <end position="412"/>
    </location>
</feature>
<dbReference type="EMBL" id="LSYV01000050">
    <property type="protein sequence ID" value="KXZ45914.1"/>
    <property type="molecule type" value="Genomic_DNA"/>
</dbReference>
<evidence type="ECO:0000313" key="10">
    <source>
        <dbReference type="EMBL" id="KXZ45914.1"/>
    </source>
</evidence>
<dbReference type="Proteomes" id="UP000075714">
    <property type="component" value="Unassembled WGS sequence"/>
</dbReference>
<dbReference type="SMART" id="SM00044">
    <property type="entry name" value="CYCc"/>
    <property type="match status" value="1"/>
</dbReference>
<dbReference type="InterPro" id="IPR029787">
    <property type="entry name" value="Nucleotide_cyclase"/>
</dbReference>